<gene>
    <name evidence="2" type="ORF">EVAR_94777_1</name>
</gene>
<protein>
    <submittedName>
        <fullName evidence="2">Uncharacterized protein</fullName>
    </submittedName>
</protein>
<evidence type="ECO:0000256" key="1">
    <source>
        <dbReference type="SAM" id="MobiDB-lite"/>
    </source>
</evidence>
<dbReference type="EMBL" id="BGZK01000172">
    <property type="protein sequence ID" value="GBP25760.1"/>
    <property type="molecule type" value="Genomic_DNA"/>
</dbReference>
<proteinExistence type="predicted"/>
<dbReference type="Proteomes" id="UP000299102">
    <property type="component" value="Unassembled WGS sequence"/>
</dbReference>
<feature type="compositionally biased region" description="Basic and acidic residues" evidence="1">
    <location>
        <begin position="11"/>
        <end position="28"/>
    </location>
</feature>
<sequence>MFKRVSSSTSVRDRNSEEERDQDQEPDRSVALVVTTDRGASEYWAPAVTVAPWTIPSLVAPIPEVLECHRTVSELRSLVVATGVYEEAVEEVEEFEVKVEAKVEATVEAKAEAETADLDSPGDPRVERTTGEASD</sequence>
<feature type="compositionally biased region" description="Basic and acidic residues" evidence="1">
    <location>
        <begin position="122"/>
        <end position="135"/>
    </location>
</feature>
<reference evidence="2 3" key="1">
    <citation type="journal article" date="2019" name="Commun. Biol.">
        <title>The bagworm genome reveals a unique fibroin gene that provides high tensile strength.</title>
        <authorList>
            <person name="Kono N."/>
            <person name="Nakamura H."/>
            <person name="Ohtoshi R."/>
            <person name="Tomita M."/>
            <person name="Numata K."/>
            <person name="Arakawa K."/>
        </authorList>
    </citation>
    <scope>NUCLEOTIDE SEQUENCE [LARGE SCALE GENOMIC DNA]</scope>
</reference>
<feature type="region of interest" description="Disordered" evidence="1">
    <location>
        <begin position="110"/>
        <end position="135"/>
    </location>
</feature>
<name>A0A4C1UHZ6_EUMVA</name>
<keyword evidence="3" id="KW-1185">Reference proteome</keyword>
<feature type="region of interest" description="Disordered" evidence="1">
    <location>
        <begin position="1"/>
        <end position="29"/>
    </location>
</feature>
<dbReference type="AlphaFoldDB" id="A0A4C1UHZ6"/>
<feature type="compositionally biased region" description="Polar residues" evidence="1">
    <location>
        <begin position="1"/>
        <end position="10"/>
    </location>
</feature>
<accession>A0A4C1UHZ6</accession>
<organism evidence="2 3">
    <name type="scientific">Eumeta variegata</name>
    <name type="common">Bagworm moth</name>
    <name type="synonym">Eumeta japonica</name>
    <dbReference type="NCBI Taxonomy" id="151549"/>
    <lineage>
        <taxon>Eukaryota</taxon>
        <taxon>Metazoa</taxon>
        <taxon>Ecdysozoa</taxon>
        <taxon>Arthropoda</taxon>
        <taxon>Hexapoda</taxon>
        <taxon>Insecta</taxon>
        <taxon>Pterygota</taxon>
        <taxon>Neoptera</taxon>
        <taxon>Endopterygota</taxon>
        <taxon>Lepidoptera</taxon>
        <taxon>Glossata</taxon>
        <taxon>Ditrysia</taxon>
        <taxon>Tineoidea</taxon>
        <taxon>Psychidae</taxon>
        <taxon>Oiketicinae</taxon>
        <taxon>Eumeta</taxon>
    </lineage>
</organism>
<comment type="caution">
    <text evidence="2">The sequence shown here is derived from an EMBL/GenBank/DDBJ whole genome shotgun (WGS) entry which is preliminary data.</text>
</comment>
<evidence type="ECO:0000313" key="2">
    <source>
        <dbReference type="EMBL" id="GBP25760.1"/>
    </source>
</evidence>
<evidence type="ECO:0000313" key="3">
    <source>
        <dbReference type="Proteomes" id="UP000299102"/>
    </source>
</evidence>